<organism evidence="3 4">
    <name type="scientific">Azohydromonas lata</name>
    <dbReference type="NCBI Taxonomy" id="45677"/>
    <lineage>
        <taxon>Bacteria</taxon>
        <taxon>Pseudomonadati</taxon>
        <taxon>Pseudomonadota</taxon>
        <taxon>Betaproteobacteria</taxon>
        <taxon>Burkholderiales</taxon>
        <taxon>Sphaerotilaceae</taxon>
        <taxon>Azohydromonas</taxon>
    </lineage>
</organism>
<dbReference type="InterPro" id="IPR006016">
    <property type="entry name" value="UspA"/>
</dbReference>
<protein>
    <submittedName>
        <fullName evidence="3">Universal stress protein</fullName>
    </submittedName>
</protein>
<dbReference type="PANTHER" id="PTHR46268:SF6">
    <property type="entry name" value="UNIVERSAL STRESS PROTEIN UP12"/>
    <property type="match status" value="1"/>
</dbReference>
<comment type="similarity">
    <text evidence="1">Belongs to the universal stress protein A family.</text>
</comment>
<evidence type="ECO:0000259" key="2">
    <source>
        <dbReference type="Pfam" id="PF00582"/>
    </source>
</evidence>
<evidence type="ECO:0000256" key="1">
    <source>
        <dbReference type="ARBA" id="ARBA00008791"/>
    </source>
</evidence>
<proteinExistence type="inferred from homology"/>
<feature type="domain" description="UspA" evidence="2">
    <location>
        <begin position="2"/>
        <end position="139"/>
    </location>
</feature>
<name>A0ABU5INF3_9BURK</name>
<keyword evidence="4" id="KW-1185">Reference proteome</keyword>
<dbReference type="SUPFAM" id="SSF52402">
    <property type="entry name" value="Adenine nucleotide alpha hydrolases-like"/>
    <property type="match status" value="1"/>
</dbReference>
<dbReference type="InterPro" id="IPR006015">
    <property type="entry name" value="Universal_stress_UspA"/>
</dbReference>
<dbReference type="RefSeq" id="WP_066340296.1">
    <property type="nucleotide sequence ID" value="NZ_JAXOJX010000068.1"/>
</dbReference>
<dbReference type="PRINTS" id="PR01438">
    <property type="entry name" value="UNVRSLSTRESS"/>
</dbReference>
<accession>A0ABU5INF3</accession>
<sequence>MKILLPVDGSALALDAVQHALRLAREGLRASFVLANVQEPTTLYEMMTVHDAEALRRMAEGAAAHALEPAQALLQNAGVEYEVVVGHGDAAHTLLDLAEEQQCEAIVMSARGVGGFAATLGSVSRTVLHDGTLPVTIVRHAEPEAVEGDDLQDDLEAAGG</sequence>
<dbReference type="Gene3D" id="3.40.50.620">
    <property type="entry name" value="HUPs"/>
    <property type="match status" value="1"/>
</dbReference>
<dbReference type="EMBL" id="JAXOJX010000068">
    <property type="protein sequence ID" value="MDZ5460412.1"/>
    <property type="molecule type" value="Genomic_DNA"/>
</dbReference>
<gene>
    <name evidence="3" type="ORF">SM757_27910</name>
</gene>
<dbReference type="Proteomes" id="UP001293718">
    <property type="component" value="Unassembled WGS sequence"/>
</dbReference>
<dbReference type="PANTHER" id="PTHR46268">
    <property type="entry name" value="STRESS RESPONSE PROTEIN NHAX"/>
    <property type="match status" value="1"/>
</dbReference>
<evidence type="ECO:0000313" key="3">
    <source>
        <dbReference type="EMBL" id="MDZ5460412.1"/>
    </source>
</evidence>
<dbReference type="CDD" id="cd00293">
    <property type="entry name" value="USP-like"/>
    <property type="match status" value="1"/>
</dbReference>
<dbReference type="Pfam" id="PF00582">
    <property type="entry name" value="Usp"/>
    <property type="match status" value="1"/>
</dbReference>
<dbReference type="InterPro" id="IPR014729">
    <property type="entry name" value="Rossmann-like_a/b/a_fold"/>
</dbReference>
<evidence type="ECO:0000313" key="4">
    <source>
        <dbReference type="Proteomes" id="UP001293718"/>
    </source>
</evidence>
<comment type="caution">
    <text evidence="3">The sequence shown here is derived from an EMBL/GenBank/DDBJ whole genome shotgun (WGS) entry which is preliminary data.</text>
</comment>
<reference evidence="3 4" key="1">
    <citation type="submission" date="2023-11" db="EMBL/GenBank/DDBJ databases">
        <title>Draft genome of Azohydromonas lata strain H1 (DSM1123), a polyhydroxyalkanoate producer.</title>
        <authorList>
            <person name="Traversa D."/>
            <person name="D'Addabbo P."/>
            <person name="Pazzani C."/>
            <person name="Manzari C."/>
            <person name="Chiara M."/>
            <person name="Scrascia M."/>
        </authorList>
    </citation>
    <scope>NUCLEOTIDE SEQUENCE [LARGE SCALE GENOMIC DNA]</scope>
    <source>
        <strain evidence="3 4">H1</strain>
    </source>
</reference>